<proteinExistence type="predicted"/>
<sequence length="112" mass="13120">MNVQKCLFLIAFIIETLIREINQQDSPILQALENLKNEIDEALKALKAPESDFEDFIQKEDYQKKLNRLTDSLKKDIDYFKINFEKNSPQALEGNSRFKKDYGIDSMQATRD</sequence>
<keyword evidence="3" id="KW-1185">Reference proteome</keyword>
<dbReference type="GeneID" id="25257949"/>
<dbReference type="VEuPathDB" id="MicrosporidiaDB:DI09_108p100"/>
<reference evidence="2 3" key="1">
    <citation type="submission" date="2014-04" db="EMBL/GenBank/DDBJ databases">
        <title>A new species of microsporidia sheds light on the evolution of extreme parasitism.</title>
        <authorList>
            <person name="Haag K.L."/>
            <person name="James T.Y."/>
            <person name="Larsson R."/>
            <person name="Schaer T.M."/>
            <person name="Refardt D."/>
            <person name="Pombert J.-F."/>
            <person name="Ebert D."/>
        </authorList>
    </citation>
    <scope>NUCLEOTIDE SEQUENCE [LARGE SCALE GENOMIC DNA]</scope>
    <source>
        <strain evidence="2 3">UGP3</strain>
        <tissue evidence="2">Spores</tissue>
    </source>
</reference>
<protein>
    <submittedName>
        <fullName evidence="2">Uncharacterized protein</fullName>
    </submittedName>
</protein>
<accession>A0A098VZI2</accession>
<name>A0A098VZI2_9MICR</name>
<dbReference type="AlphaFoldDB" id="A0A098VZI2"/>
<evidence type="ECO:0000313" key="2">
    <source>
        <dbReference type="EMBL" id="KGG53166.1"/>
    </source>
</evidence>
<organism evidence="2 3">
    <name type="scientific">Mitosporidium daphniae</name>
    <dbReference type="NCBI Taxonomy" id="1485682"/>
    <lineage>
        <taxon>Eukaryota</taxon>
        <taxon>Fungi</taxon>
        <taxon>Fungi incertae sedis</taxon>
        <taxon>Microsporidia</taxon>
        <taxon>Mitosporidium</taxon>
    </lineage>
</organism>
<keyword evidence="1" id="KW-0732">Signal</keyword>
<dbReference type="HOGENOM" id="CLU_2146466_0_0_1"/>
<gene>
    <name evidence="2" type="ORF">DI09_108p100</name>
</gene>
<feature type="chain" id="PRO_5001950535" evidence="1">
    <location>
        <begin position="24"/>
        <end position="112"/>
    </location>
</feature>
<dbReference type="EMBL" id="JMKJ01000009">
    <property type="protein sequence ID" value="KGG53166.1"/>
    <property type="molecule type" value="Genomic_DNA"/>
</dbReference>
<comment type="caution">
    <text evidence="2">The sequence shown here is derived from an EMBL/GenBank/DDBJ whole genome shotgun (WGS) entry which is preliminary data.</text>
</comment>
<feature type="signal peptide" evidence="1">
    <location>
        <begin position="1"/>
        <end position="23"/>
    </location>
</feature>
<evidence type="ECO:0000256" key="1">
    <source>
        <dbReference type="SAM" id="SignalP"/>
    </source>
</evidence>
<dbReference type="Proteomes" id="UP000029725">
    <property type="component" value="Unassembled WGS sequence"/>
</dbReference>
<dbReference type="RefSeq" id="XP_013239602.1">
    <property type="nucleotide sequence ID" value="XM_013384148.1"/>
</dbReference>
<evidence type="ECO:0000313" key="3">
    <source>
        <dbReference type="Proteomes" id="UP000029725"/>
    </source>
</evidence>